<dbReference type="Pfam" id="PF01370">
    <property type="entry name" value="Epimerase"/>
    <property type="match status" value="1"/>
</dbReference>
<comment type="similarity">
    <text evidence="1">Belongs to the NAD(P)-dependent epimerase/dehydratase family.</text>
</comment>
<proteinExistence type="inferred from homology"/>
<evidence type="ECO:0000256" key="1">
    <source>
        <dbReference type="ARBA" id="ARBA00007637"/>
    </source>
</evidence>
<dbReference type="SUPFAM" id="SSF51735">
    <property type="entry name" value="NAD(P)-binding Rossmann-fold domains"/>
    <property type="match status" value="1"/>
</dbReference>
<feature type="domain" description="NAD-dependent epimerase/dehydratase" evidence="4">
    <location>
        <begin position="9"/>
        <end position="238"/>
    </location>
</feature>
<keyword evidence="6" id="KW-1185">Reference proteome</keyword>
<gene>
    <name evidence="5" type="ORF">CLV34_1012</name>
</gene>
<keyword evidence="3" id="KW-0520">NAD</keyword>
<evidence type="ECO:0000313" key="6">
    <source>
        <dbReference type="Proteomes" id="UP000231586"/>
    </source>
</evidence>
<dbReference type="GO" id="GO:0016491">
    <property type="term" value="F:oxidoreductase activity"/>
    <property type="evidence" value="ECO:0007669"/>
    <property type="project" value="UniProtKB-KW"/>
</dbReference>
<name>A0A2M8WW62_9MICO</name>
<dbReference type="AlphaFoldDB" id="A0A2M8WW62"/>
<dbReference type="Proteomes" id="UP000231586">
    <property type="component" value="Unassembled WGS sequence"/>
</dbReference>
<sequence>MGPSPARRVLVTGAAGVVGRGVLRRLAHLGVPVTALVRDDPGDLATGHGPGAERTTVDRVVVGLAHDPASVRSALHGVDAVVHLAALASPEEGTPHDVFTNNTAATFTVLEESGAAGVSTVAVAGSINALGLRFAPGPVAPPYLPVDAESPTLAADPYAMSKWSDEATARAMHRRHGTTVTVVRLPMVGGLGDVAGLDDRLAVFLREPAHDPGAVARDLWSYLETRDAARALVLALTPREPGAHVLFAAAPTTSVPYRTADLVARWWAGVEVRRPLPGRTVPIDLGPARTVLGFAARHVVDLPELPLPQTDARRS</sequence>
<evidence type="ECO:0000259" key="4">
    <source>
        <dbReference type="Pfam" id="PF01370"/>
    </source>
</evidence>
<dbReference type="PANTHER" id="PTHR43103">
    <property type="entry name" value="NUCLEOSIDE-DIPHOSPHATE-SUGAR EPIMERASE"/>
    <property type="match status" value="1"/>
</dbReference>
<evidence type="ECO:0000313" key="5">
    <source>
        <dbReference type="EMBL" id="PJI95157.1"/>
    </source>
</evidence>
<reference evidence="5 6" key="1">
    <citation type="submission" date="2017-11" db="EMBL/GenBank/DDBJ databases">
        <title>Genomic Encyclopedia of Archaeal and Bacterial Type Strains, Phase II (KMG-II): From Individual Species to Whole Genera.</title>
        <authorList>
            <person name="Goeker M."/>
        </authorList>
    </citation>
    <scope>NUCLEOTIDE SEQUENCE [LARGE SCALE GENOMIC DNA]</scope>
    <source>
        <strain evidence="5 6">DSM 22413</strain>
    </source>
</reference>
<dbReference type="PANTHER" id="PTHR43103:SF5">
    <property type="entry name" value="4-EPIMERASE, PUTATIVE (AFU_ORTHOLOGUE AFUA_7G00360)-RELATED"/>
    <property type="match status" value="1"/>
</dbReference>
<accession>A0A2M8WW62</accession>
<dbReference type="OrthoDB" id="8770295at2"/>
<comment type="caution">
    <text evidence="5">The sequence shown here is derived from an EMBL/GenBank/DDBJ whole genome shotgun (WGS) entry which is preliminary data.</text>
</comment>
<dbReference type="RefSeq" id="WP_100349067.1">
    <property type="nucleotide sequence ID" value="NZ_PGTZ01000006.1"/>
</dbReference>
<dbReference type="Gene3D" id="3.40.50.720">
    <property type="entry name" value="NAD(P)-binding Rossmann-like Domain"/>
    <property type="match status" value="1"/>
</dbReference>
<protein>
    <submittedName>
        <fullName evidence="5">Nucleoside-diphosphate-sugar epimerase</fullName>
    </submittedName>
</protein>
<organism evidence="5 6">
    <name type="scientific">Luteimicrobium subarcticum</name>
    <dbReference type="NCBI Taxonomy" id="620910"/>
    <lineage>
        <taxon>Bacteria</taxon>
        <taxon>Bacillati</taxon>
        <taxon>Actinomycetota</taxon>
        <taxon>Actinomycetes</taxon>
        <taxon>Micrococcales</taxon>
        <taxon>Luteimicrobium</taxon>
    </lineage>
</organism>
<dbReference type="InterPro" id="IPR001509">
    <property type="entry name" value="Epimerase_deHydtase"/>
</dbReference>
<evidence type="ECO:0000256" key="3">
    <source>
        <dbReference type="ARBA" id="ARBA00023027"/>
    </source>
</evidence>
<evidence type="ECO:0000256" key="2">
    <source>
        <dbReference type="ARBA" id="ARBA00023002"/>
    </source>
</evidence>
<dbReference type="CDD" id="cd08946">
    <property type="entry name" value="SDR_e"/>
    <property type="match status" value="1"/>
</dbReference>
<dbReference type="EMBL" id="PGTZ01000006">
    <property type="protein sequence ID" value="PJI95157.1"/>
    <property type="molecule type" value="Genomic_DNA"/>
</dbReference>
<dbReference type="InterPro" id="IPR036291">
    <property type="entry name" value="NAD(P)-bd_dom_sf"/>
</dbReference>
<keyword evidence="2" id="KW-0560">Oxidoreductase</keyword>